<dbReference type="InterPro" id="IPR011989">
    <property type="entry name" value="ARM-like"/>
</dbReference>
<name>A0AAN8MMV8_9PEZI</name>
<proteinExistence type="predicted"/>
<evidence type="ECO:0000313" key="1">
    <source>
        <dbReference type="EMBL" id="KAK6332213.1"/>
    </source>
</evidence>
<keyword evidence="2" id="KW-1185">Reference proteome</keyword>
<comment type="caution">
    <text evidence="1">The sequence shown here is derived from an EMBL/GenBank/DDBJ whole genome shotgun (WGS) entry which is preliminary data.</text>
</comment>
<dbReference type="EMBL" id="JAVHNR010000010">
    <property type="protein sequence ID" value="KAK6332213.1"/>
    <property type="molecule type" value="Genomic_DNA"/>
</dbReference>
<evidence type="ECO:0000313" key="2">
    <source>
        <dbReference type="Proteomes" id="UP001313282"/>
    </source>
</evidence>
<dbReference type="AlphaFoldDB" id="A0AAN8MMV8"/>
<sequence>MADPLTTGVLSRLTDALSGPQVLGEALAIELTSVIQGDTGDESTRQQVLEMLADAARQVSWRGIFGQTGMLASCSRGLHPGEPEDILKQKLRLIGNCCADNDSNRDIIIETECYEKLACISSTLLPLRALSMVVIFNFMNEYESAQRHAFKHGLVGLLTKILRRDDKQPDPALEYPLRCLELILQLDLSLGDEASELIILLLDWAVYPTTQFDIFYVILSCLLALHKEEYTKAFNLNPSPVSNYVELVTRLKYWEDKATQTPELVPDDMDSEDVARLINGARRVAIATISEISASESFHNQYPTGSAFLNSIFGLLASSDPNFLACSALIFGNVARDAEACKALIDEYQLHLSLVNVIREQTQIGVLHAAGGALKNLVVGFPEIREQVVQEGALQYCQKFYLASVMIEVQHMGLSLVRILVAMSQKNVECLFLPYEGESSPSAIEQILELYVKNTEVPVRIEIGRIVVSVLREAAKTKPAEQTKVSLQQRVIVMSPRILEPVIDMVIQEKWPVVASEGWFAFALCVQTTGGANAVAGLSFSETFFKVLRRVLSQTDGALEPMLLEELSPGSGALDSKSNPRLQKDRENVYMFLSGFLKHNTSQESQPYTTLFRWFLEGREVTDTQIKEALGSLE</sequence>
<reference evidence="1 2" key="1">
    <citation type="submission" date="2019-10" db="EMBL/GenBank/DDBJ databases">
        <authorList>
            <person name="Palmer J.M."/>
        </authorList>
    </citation>
    <scope>NUCLEOTIDE SEQUENCE [LARGE SCALE GENOMIC DNA]</scope>
    <source>
        <strain evidence="1 2">TWF718</strain>
    </source>
</reference>
<dbReference type="Gene3D" id="1.25.10.10">
    <property type="entry name" value="Leucine-rich Repeat Variant"/>
    <property type="match status" value="2"/>
</dbReference>
<dbReference type="SUPFAM" id="SSF48371">
    <property type="entry name" value="ARM repeat"/>
    <property type="match status" value="1"/>
</dbReference>
<accession>A0AAN8MMV8</accession>
<dbReference type="Proteomes" id="UP001313282">
    <property type="component" value="Unassembled WGS sequence"/>
</dbReference>
<dbReference type="InterPro" id="IPR040144">
    <property type="entry name" value="RAP1GDS1"/>
</dbReference>
<gene>
    <name evidence="1" type="ORF">TWF718_002738</name>
</gene>
<protein>
    <submittedName>
        <fullName evidence="1">Uncharacterized protein</fullName>
    </submittedName>
</protein>
<dbReference type="GO" id="GO:0005085">
    <property type="term" value="F:guanyl-nucleotide exchange factor activity"/>
    <property type="evidence" value="ECO:0007669"/>
    <property type="project" value="InterPro"/>
</dbReference>
<organism evidence="1 2">
    <name type="scientific">Orbilia javanica</name>
    <dbReference type="NCBI Taxonomy" id="47235"/>
    <lineage>
        <taxon>Eukaryota</taxon>
        <taxon>Fungi</taxon>
        <taxon>Dikarya</taxon>
        <taxon>Ascomycota</taxon>
        <taxon>Pezizomycotina</taxon>
        <taxon>Orbiliomycetes</taxon>
        <taxon>Orbiliales</taxon>
        <taxon>Orbiliaceae</taxon>
        <taxon>Orbilia</taxon>
    </lineage>
</organism>
<dbReference type="InterPro" id="IPR016024">
    <property type="entry name" value="ARM-type_fold"/>
</dbReference>
<dbReference type="PANTHER" id="PTHR10957">
    <property type="entry name" value="RAP1 GTPASE-GDP DISSOCIATION STIMULATOR 1"/>
    <property type="match status" value="1"/>
</dbReference>